<organism evidence="2 3">
    <name type="scientific">Phytohabitans aurantiacus</name>
    <dbReference type="NCBI Taxonomy" id="3016789"/>
    <lineage>
        <taxon>Bacteria</taxon>
        <taxon>Bacillati</taxon>
        <taxon>Actinomycetota</taxon>
        <taxon>Actinomycetes</taxon>
        <taxon>Micromonosporales</taxon>
        <taxon>Micromonosporaceae</taxon>
    </lineage>
</organism>
<feature type="region of interest" description="Disordered" evidence="1">
    <location>
        <begin position="1"/>
        <end position="77"/>
    </location>
</feature>
<sequence>MQGVERLLSDTARTRYANPGIPPAIRPLTHPEWSKVEPAQPHLSPTAPPARDTSPPGPPCALLSARADQGQTHGSPV</sequence>
<protein>
    <submittedName>
        <fullName evidence="2">Uncharacterized protein</fullName>
    </submittedName>
</protein>
<name>A0ABQ5R9W5_9ACTN</name>
<keyword evidence="3" id="KW-1185">Reference proteome</keyword>
<evidence type="ECO:0000313" key="2">
    <source>
        <dbReference type="EMBL" id="GLI03556.1"/>
    </source>
</evidence>
<evidence type="ECO:0000256" key="1">
    <source>
        <dbReference type="SAM" id="MobiDB-lite"/>
    </source>
</evidence>
<comment type="caution">
    <text evidence="2">The sequence shown here is derived from an EMBL/GenBank/DDBJ whole genome shotgun (WGS) entry which is preliminary data.</text>
</comment>
<reference evidence="2" key="1">
    <citation type="submission" date="2022-12" db="EMBL/GenBank/DDBJ databases">
        <title>New Phytohabitans aurantiacus sp. RD004123 nov., an actinomycete isolated from soil.</title>
        <authorList>
            <person name="Triningsih D.W."/>
            <person name="Harunari E."/>
            <person name="Igarashi Y."/>
        </authorList>
    </citation>
    <scope>NUCLEOTIDE SEQUENCE</scope>
    <source>
        <strain evidence="2">RD004123</strain>
    </source>
</reference>
<gene>
    <name evidence="2" type="ORF">Pa4123_88340</name>
</gene>
<dbReference type="Proteomes" id="UP001144280">
    <property type="component" value="Unassembled WGS sequence"/>
</dbReference>
<evidence type="ECO:0000313" key="3">
    <source>
        <dbReference type="Proteomes" id="UP001144280"/>
    </source>
</evidence>
<dbReference type="EMBL" id="BSDI01000089">
    <property type="protein sequence ID" value="GLI03556.1"/>
    <property type="molecule type" value="Genomic_DNA"/>
</dbReference>
<proteinExistence type="predicted"/>
<accession>A0ABQ5R9W5</accession>